<proteinExistence type="predicted"/>
<reference evidence="1" key="2">
    <citation type="submission" date="2016-06" db="EMBL/GenBank/DDBJ databases">
        <title>The genome of a short-lived fish provides insights into sex chromosome evolution and the genetic control of aging.</title>
        <authorList>
            <person name="Reichwald K."/>
            <person name="Felder M."/>
            <person name="Petzold A."/>
            <person name="Koch P."/>
            <person name="Groth M."/>
            <person name="Platzer M."/>
        </authorList>
    </citation>
    <scope>NUCLEOTIDE SEQUENCE</scope>
    <source>
        <tissue evidence="1">Brain</tissue>
    </source>
</reference>
<feature type="non-terminal residue" evidence="1">
    <location>
        <position position="1"/>
    </location>
</feature>
<feature type="non-terminal residue" evidence="1">
    <location>
        <position position="87"/>
    </location>
</feature>
<dbReference type="SUPFAM" id="SSF48726">
    <property type="entry name" value="Immunoglobulin"/>
    <property type="match status" value="1"/>
</dbReference>
<name>A0A1A7X730_9TELE</name>
<dbReference type="InterPro" id="IPR036179">
    <property type="entry name" value="Ig-like_dom_sf"/>
</dbReference>
<gene>
    <name evidence="1" type="primary">Nfu_g_1_019215</name>
</gene>
<dbReference type="InterPro" id="IPR013783">
    <property type="entry name" value="Ig-like_fold"/>
</dbReference>
<protein>
    <submittedName>
        <fullName evidence="1">Uncharacterized protein</fullName>
    </submittedName>
</protein>
<dbReference type="AlphaFoldDB" id="A0A1A7X730"/>
<dbReference type="Gene3D" id="2.60.40.10">
    <property type="entry name" value="Immunoglobulins"/>
    <property type="match status" value="1"/>
</dbReference>
<accession>A0A1A7X730</accession>
<sequence length="87" mass="9653">SYLILEIPALPVSTGSDFTLRCRNKDGFVHEAYFYKNDDIVGKTQNAIIHRVQPSDEGFYSCSTDKSGSSPQSFLRVKGQAVIQLPV</sequence>
<reference evidence="1" key="1">
    <citation type="submission" date="2016-05" db="EMBL/GenBank/DDBJ databases">
        <authorList>
            <person name="Lavstsen T."/>
            <person name="Jespersen J.S."/>
        </authorList>
    </citation>
    <scope>NUCLEOTIDE SEQUENCE</scope>
    <source>
        <tissue evidence="1">Brain</tissue>
    </source>
</reference>
<dbReference type="EMBL" id="HADW01012507">
    <property type="protein sequence ID" value="SBP13907.1"/>
    <property type="molecule type" value="Transcribed_RNA"/>
</dbReference>
<organism evidence="1">
    <name type="scientific">Iconisemion striatum</name>
    <dbReference type="NCBI Taxonomy" id="60296"/>
    <lineage>
        <taxon>Eukaryota</taxon>
        <taxon>Metazoa</taxon>
        <taxon>Chordata</taxon>
        <taxon>Craniata</taxon>
        <taxon>Vertebrata</taxon>
        <taxon>Euteleostomi</taxon>
        <taxon>Actinopterygii</taxon>
        <taxon>Neopterygii</taxon>
        <taxon>Teleostei</taxon>
        <taxon>Neoteleostei</taxon>
        <taxon>Acanthomorphata</taxon>
        <taxon>Ovalentaria</taxon>
        <taxon>Atherinomorphae</taxon>
        <taxon>Cyprinodontiformes</taxon>
        <taxon>Nothobranchiidae</taxon>
        <taxon>Iconisemion</taxon>
    </lineage>
</organism>
<evidence type="ECO:0000313" key="1">
    <source>
        <dbReference type="EMBL" id="SBP13907.1"/>
    </source>
</evidence>
<dbReference type="Pfam" id="PF13895">
    <property type="entry name" value="Ig_2"/>
    <property type="match status" value="1"/>
</dbReference>